<dbReference type="Pfam" id="PF10706">
    <property type="entry name" value="Aminoglyc_resit"/>
    <property type="match status" value="1"/>
</dbReference>
<sequence length="193" mass="21774">MHLEVLNAVRALFADYPGRYWIAGGWALDLFVDRVRRPHTDVDVLVLARDLDLVAATFTDPRPTVENPNTGDQRPWEPGETLTPGPGVLAFPDDLFPAPVRIMLAASDGDDWVYHRGRGTLRKPLDEITLTTADGIPYLAPELVLLFKSRSDRPKDTDDFNDVATDLDPTRRAWLHDRIAPRYPDHEWLPALS</sequence>
<proteinExistence type="predicted"/>
<dbReference type="RefSeq" id="WP_131334783.1">
    <property type="nucleotide sequence ID" value="NZ_SJJZ01000001.1"/>
</dbReference>
<dbReference type="SUPFAM" id="SSF81301">
    <property type="entry name" value="Nucleotidyltransferase"/>
    <property type="match status" value="1"/>
</dbReference>
<name>A0A4R0HRC8_9ACTN</name>
<evidence type="ECO:0000256" key="1">
    <source>
        <dbReference type="SAM" id="MobiDB-lite"/>
    </source>
</evidence>
<dbReference type="InterPro" id="IPR043519">
    <property type="entry name" value="NT_sf"/>
</dbReference>
<protein>
    <submittedName>
        <fullName evidence="2">Amino acid transporter</fullName>
    </submittedName>
</protein>
<dbReference type="EMBL" id="SJJZ01000001">
    <property type="protein sequence ID" value="TCC10369.1"/>
    <property type="molecule type" value="Genomic_DNA"/>
</dbReference>
<dbReference type="Proteomes" id="UP000292346">
    <property type="component" value="Unassembled WGS sequence"/>
</dbReference>
<accession>A0A4R0HRC8</accession>
<gene>
    <name evidence="2" type="ORF">E0H45_03320</name>
</gene>
<organism evidence="2 3">
    <name type="scientific">Kribbella soli</name>
    <dbReference type="NCBI Taxonomy" id="1124743"/>
    <lineage>
        <taxon>Bacteria</taxon>
        <taxon>Bacillati</taxon>
        <taxon>Actinomycetota</taxon>
        <taxon>Actinomycetes</taxon>
        <taxon>Propionibacteriales</taxon>
        <taxon>Kribbellaceae</taxon>
        <taxon>Kribbella</taxon>
    </lineage>
</organism>
<evidence type="ECO:0000313" key="2">
    <source>
        <dbReference type="EMBL" id="TCC10369.1"/>
    </source>
</evidence>
<feature type="region of interest" description="Disordered" evidence="1">
    <location>
        <begin position="61"/>
        <end position="80"/>
    </location>
</feature>
<dbReference type="OrthoDB" id="4539099at2"/>
<evidence type="ECO:0000313" key="3">
    <source>
        <dbReference type="Proteomes" id="UP000292346"/>
    </source>
</evidence>
<keyword evidence="3" id="KW-1185">Reference proteome</keyword>
<comment type="caution">
    <text evidence="2">The sequence shown here is derived from an EMBL/GenBank/DDBJ whole genome shotgun (WGS) entry which is preliminary data.</text>
</comment>
<reference evidence="2 3" key="1">
    <citation type="submission" date="2019-02" db="EMBL/GenBank/DDBJ databases">
        <title>Kribbella capetownensis sp. nov. and Kribbella speibonae sp. nov., isolated from soil.</title>
        <authorList>
            <person name="Curtis S.M."/>
            <person name="Norton I."/>
            <person name="Everest G.J."/>
            <person name="Meyers P.R."/>
        </authorList>
    </citation>
    <scope>NUCLEOTIDE SEQUENCE [LARGE SCALE GENOMIC DNA]</scope>
    <source>
        <strain evidence="2 3">KCTC 29219</strain>
    </source>
</reference>
<dbReference type="InterPro" id="IPR019646">
    <property type="entry name" value="Aminoglyc_AdlTrfase"/>
</dbReference>
<dbReference type="Gene3D" id="3.30.460.40">
    <property type="match status" value="1"/>
</dbReference>
<dbReference type="AlphaFoldDB" id="A0A4R0HRC8"/>